<reference evidence="2 3" key="1">
    <citation type="submission" date="2019-08" db="EMBL/GenBank/DDBJ databases">
        <title>Parahaliea maris sp. nov., isolated from the surface seawater.</title>
        <authorList>
            <person name="Liu Y."/>
        </authorList>
    </citation>
    <scope>NUCLEOTIDE SEQUENCE [LARGE SCALE GENOMIC DNA]</scope>
    <source>
        <strain evidence="2 3">S2-26</strain>
    </source>
</reference>
<name>A0A5C9A1P4_9GAMM</name>
<dbReference type="Pfam" id="PF08334">
    <property type="entry name" value="T2SSG"/>
    <property type="match status" value="1"/>
</dbReference>
<keyword evidence="3" id="KW-1185">Reference proteome</keyword>
<dbReference type="InterPro" id="IPR013545">
    <property type="entry name" value="T2SS_protein-GspG_C"/>
</dbReference>
<accession>A0A5C9A1P4</accession>
<gene>
    <name evidence="2" type="ORF">FVW59_06910</name>
</gene>
<evidence type="ECO:0000259" key="1">
    <source>
        <dbReference type="Pfam" id="PF08334"/>
    </source>
</evidence>
<dbReference type="AlphaFoldDB" id="A0A5C9A1P4"/>
<protein>
    <recommendedName>
        <fullName evidence="1">Type II secretion system protein GspG C-terminal domain-containing protein</fullName>
    </recommendedName>
</protein>
<evidence type="ECO:0000313" key="3">
    <source>
        <dbReference type="Proteomes" id="UP000321933"/>
    </source>
</evidence>
<dbReference type="EMBL" id="VRYZ01000002">
    <property type="protein sequence ID" value="TXS93547.1"/>
    <property type="molecule type" value="Genomic_DNA"/>
</dbReference>
<dbReference type="Gene3D" id="3.30.700.10">
    <property type="entry name" value="Glycoprotein, Type 4 Pilin"/>
    <property type="match status" value="1"/>
</dbReference>
<dbReference type="SUPFAM" id="SSF54523">
    <property type="entry name" value="Pili subunits"/>
    <property type="match status" value="1"/>
</dbReference>
<comment type="caution">
    <text evidence="2">The sequence shown here is derived from an EMBL/GenBank/DDBJ whole genome shotgun (WGS) entry which is preliminary data.</text>
</comment>
<dbReference type="OrthoDB" id="9795612at2"/>
<dbReference type="Proteomes" id="UP000321933">
    <property type="component" value="Unassembled WGS sequence"/>
</dbReference>
<dbReference type="RefSeq" id="WP_148063482.1">
    <property type="nucleotide sequence ID" value="NZ_VRYZ01000002.1"/>
</dbReference>
<sequence length="229" mass="24889">MLKYLLTTAPLAALLVACSDPVQEAQEAVNAALGIKGTTEISEAVEYPSGVLCGRYENFDRWGESTGRRHFIYFEGEVNTVPNQQDRLVFCSETPRQVVEEDLGLPLTGNTAKHTAAIVADLTTLSEALERYYEVNGGYPTTEQGLQVLIKQPSGNQPAANFPEGGYLDKLPVDPWQQPYRYEGPAWGRVKSPYTLWTAGADNTPGGSGAATDINAQQLKYLTFAAGQP</sequence>
<feature type="domain" description="Type II secretion system protein GspG C-terminal" evidence="1">
    <location>
        <begin position="112"/>
        <end position="215"/>
    </location>
</feature>
<proteinExistence type="predicted"/>
<dbReference type="PROSITE" id="PS51257">
    <property type="entry name" value="PROKAR_LIPOPROTEIN"/>
    <property type="match status" value="1"/>
</dbReference>
<evidence type="ECO:0000313" key="2">
    <source>
        <dbReference type="EMBL" id="TXS93547.1"/>
    </source>
</evidence>
<dbReference type="InterPro" id="IPR045584">
    <property type="entry name" value="Pilin-like"/>
</dbReference>
<organism evidence="2 3">
    <name type="scientific">Parahaliea aestuarii</name>
    <dbReference type="NCBI Taxonomy" id="1852021"/>
    <lineage>
        <taxon>Bacteria</taxon>
        <taxon>Pseudomonadati</taxon>
        <taxon>Pseudomonadota</taxon>
        <taxon>Gammaproteobacteria</taxon>
        <taxon>Cellvibrionales</taxon>
        <taxon>Halieaceae</taxon>
        <taxon>Parahaliea</taxon>
    </lineage>
</organism>